<evidence type="ECO:0000256" key="5">
    <source>
        <dbReference type="ARBA" id="ARBA00022801"/>
    </source>
</evidence>
<comment type="cofactor">
    <cofactor evidence="1">
        <name>Mn(2+)</name>
        <dbReference type="ChEBI" id="CHEBI:29035"/>
    </cofactor>
</comment>
<dbReference type="InterPro" id="IPR011650">
    <property type="entry name" value="Peptidase_M20_dimer"/>
</dbReference>
<dbReference type="EMBL" id="JAAXOW010000004">
    <property type="protein sequence ID" value="NKX94039.1"/>
    <property type="molecule type" value="Genomic_DNA"/>
</dbReference>
<feature type="binding site" evidence="8">
    <location>
        <position position="277"/>
    </location>
    <ligand>
        <name>allantoate</name>
        <dbReference type="ChEBI" id="CHEBI:17536"/>
    </ligand>
</feature>
<dbReference type="PANTHER" id="PTHR32494:SF19">
    <property type="entry name" value="ALLANTOATE DEIMINASE-RELATED"/>
    <property type="match status" value="1"/>
</dbReference>
<comment type="caution">
    <text evidence="10">The sequence shown here is derived from an EMBL/GenBank/DDBJ whole genome shotgun (WGS) entry which is preliminary data.</text>
</comment>
<dbReference type="Gene3D" id="3.40.630.10">
    <property type="entry name" value="Zn peptidases"/>
    <property type="match status" value="1"/>
</dbReference>
<dbReference type="NCBIfam" id="TIGR01879">
    <property type="entry name" value="hydantase"/>
    <property type="match status" value="1"/>
</dbReference>
<feature type="domain" description="Peptidase M20 dimerisation" evidence="9">
    <location>
        <begin position="216"/>
        <end position="307"/>
    </location>
</feature>
<evidence type="ECO:0000256" key="6">
    <source>
        <dbReference type="ARBA" id="ARBA00023211"/>
    </source>
</evidence>
<dbReference type="SUPFAM" id="SSF53187">
    <property type="entry name" value="Zn-dependent exopeptidases"/>
    <property type="match status" value="1"/>
</dbReference>
<feature type="binding site" evidence="7">
    <location>
        <position position="194"/>
    </location>
    <ligand>
        <name>Zn(2+)</name>
        <dbReference type="ChEBI" id="CHEBI:29105"/>
        <label>1</label>
    </ligand>
</feature>
<feature type="binding site" evidence="8">
    <location>
        <position position="219"/>
    </location>
    <ligand>
        <name>allantoate</name>
        <dbReference type="ChEBI" id="CHEBI:17536"/>
    </ligand>
</feature>
<dbReference type="Proteomes" id="UP000774283">
    <property type="component" value="Unassembled WGS sequence"/>
</dbReference>
<comment type="cofactor">
    <cofactor evidence="7">
        <name>Zn(2+)</name>
        <dbReference type="ChEBI" id="CHEBI:29105"/>
    </cofactor>
    <text evidence="7">Binds 2 Zn(2+) ions per subunit.</text>
</comment>
<keyword evidence="11" id="KW-1185">Reference proteome</keyword>
<evidence type="ECO:0000256" key="2">
    <source>
        <dbReference type="ARBA" id="ARBA00006153"/>
    </source>
</evidence>
<dbReference type="SUPFAM" id="SSF55031">
    <property type="entry name" value="Bacterial exopeptidase dimerisation domain"/>
    <property type="match status" value="1"/>
</dbReference>
<organism evidence="10 11">
    <name type="scientific">Sanguibacter hominis ATCC BAA-789</name>
    <dbReference type="NCBI Taxonomy" id="1312740"/>
    <lineage>
        <taxon>Bacteria</taxon>
        <taxon>Bacillati</taxon>
        <taxon>Actinomycetota</taxon>
        <taxon>Actinomycetes</taxon>
        <taxon>Micrococcales</taxon>
        <taxon>Sanguibacteraceae</taxon>
        <taxon>Sanguibacter</taxon>
    </lineage>
</organism>
<keyword evidence="6" id="KW-0464">Manganese</keyword>
<feature type="binding site" evidence="7">
    <location>
        <position position="95"/>
    </location>
    <ligand>
        <name>Zn(2+)</name>
        <dbReference type="ChEBI" id="CHEBI:29105"/>
        <label>2</label>
    </ligand>
</feature>
<dbReference type="InterPro" id="IPR002933">
    <property type="entry name" value="Peptidase_M20"/>
</dbReference>
<dbReference type="Gene3D" id="3.30.70.360">
    <property type="match status" value="1"/>
</dbReference>
<dbReference type="PANTHER" id="PTHR32494">
    <property type="entry name" value="ALLANTOATE DEIMINASE-RELATED"/>
    <property type="match status" value="1"/>
</dbReference>
<name>A0A9X5ISD2_9MICO</name>
<dbReference type="NCBIfam" id="NF006775">
    <property type="entry name" value="PRK09290.2-5"/>
    <property type="match status" value="1"/>
</dbReference>
<dbReference type="InterPro" id="IPR036264">
    <property type="entry name" value="Bact_exopeptidase_dim_dom"/>
</dbReference>
<feature type="binding site" evidence="7">
    <location>
        <position position="84"/>
    </location>
    <ligand>
        <name>Zn(2+)</name>
        <dbReference type="ChEBI" id="CHEBI:29105"/>
        <label>1</label>
    </ligand>
</feature>
<evidence type="ECO:0000256" key="8">
    <source>
        <dbReference type="PIRSR" id="PIRSR001235-2"/>
    </source>
</evidence>
<evidence type="ECO:0000256" key="7">
    <source>
        <dbReference type="PIRSR" id="PIRSR001235-1"/>
    </source>
</evidence>
<keyword evidence="4 7" id="KW-0479">Metal-binding</keyword>
<evidence type="ECO:0000259" key="9">
    <source>
        <dbReference type="Pfam" id="PF07687"/>
    </source>
</evidence>
<dbReference type="GO" id="GO:0046872">
    <property type="term" value="F:metal ion binding"/>
    <property type="evidence" value="ECO:0007669"/>
    <property type="project" value="UniProtKB-KW"/>
</dbReference>
<evidence type="ECO:0000313" key="11">
    <source>
        <dbReference type="Proteomes" id="UP000774283"/>
    </source>
</evidence>
<feature type="binding site" evidence="7">
    <location>
        <position position="385"/>
    </location>
    <ligand>
        <name>Zn(2+)</name>
        <dbReference type="ChEBI" id="CHEBI:29105"/>
        <label>2</label>
    </ligand>
</feature>
<evidence type="ECO:0000256" key="1">
    <source>
        <dbReference type="ARBA" id="ARBA00001936"/>
    </source>
</evidence>
<feature type="binding site" evidence="7">
    <location>
        <position position="130"/>
    </location>
    <ligand>
        <name>Zn(2+)</name>
        <dbReference type="ChEBI" id="CHEBI:29105"/>
        <label>2</label>
    </ligand>
</feature>
<feature type="binding site" evidence="7">
    <location>
        <position position="95"/>
    </location>
    <ligand>
        <name>Zn(2+)</name>
        <dbReference type="ChEBI" id="CHEBI:29105"/>
        <label>1</label>
    </ligand>
</feature>
<evidence type="ECO:0000313" key="10">
    <source>
        <dbReference type="EMBL" id="NKX94039.1"/>
    </source>
</evidence>
<keyword evidence="7" id="KW-0862">Zinc</keyword>
<comment type="subunit">
    <text evidence="3">Homodimer.</text>
</comment>
<keyword evidence="5" id="KW-0378">Hydrolase</keyword>
<proteinExistence type="inferred from homology"/>
<dbReference type="GO" id="GO:0016813">
    <property type="term" value="F:hydrolase activity, acting on carbon-nitrogen (but not peptide) bonds, in linear amidines"/>
    <property type="evidence" value="ECO:0007669"/>
    <property type="project" value="InterPro"/>
</dbReference>
<comment type="similarity">
    <text evidence="2">Belongs to the peptidase M20 family.</text>
</comment>
<dbReference type="CDD" id="cd03884">
    <property type="entry name" value="M20_bAS"/>
    <property type="match status" value="1"/>
</dbReference>
<accession>A0A9X5ISD2</accession>
<dbReference type="Pfam" id="PF01546">
    <property type="entry name" value="Peptidase_M20"/>
    <property type="match status" value="1"/>
</dbReference>
<dbReference type="AlphaFoldDB" id="A0A9X5ISD2"/>
<reference evidence="10 11" key="1">
    <citation type="submission" date="2020-04" db="EMBL/GenBank/DDBJ databases">
        <title>MicrobeNet Type strains.</title>
        <authorList>
            <person name="Nicholson A.C."/>
        </authorList>
    </citation>
    <scope>NUCLEOTIDE SEQUENCE [LARGE SCALE GENOMIC DNA]</scope>
    <source>
        <strain evidence="10 11">ATCC BAA-789</strain>
    </source>
</reference>
<gene>
    <name evidence="10" type="ORF">HF995_12295</name>
</gene>
<evidence type="ECO:0000256" key="3">
    <source>
        <dbReference type="ARBA" id="ARBA00011738"/>
    </source>
</evidence>
<protein>
    <submittedName>
        <fullName evidence="10">Allantoate amidohydrolase</fullName>
    </submittedName>
</protein>
<feature type="binding site" evidence="8">
    <location>
        <position position="290"/>
    </location>
    <ligand>
        <name>allantoate</name>
        <dbReference type="ChEBI" id="CHEBI:17536"/>
    </ligand>
</feature>
<dbReference type="InterPro" id="IPR010158">
    <property type="entry name" value="Amidase_Cbmase"/>
</dbReference>
<dbReference type="PIRSF" id="PIRSF001235">
    <property type="entry name" value="Amidase_carbamoylase"/>
    <property type="match status" value="1"/>
</dbReference>
<dbReference type="RefSeq" id="WP_168448094.1">
    <property type="nucleotide sequence ID" value="NZ_JAAXOW010000004.1"/>
</dbReference>
<sequence length="420" mass="44420">MTATTLSPLVTDILARCDELAAISARPDRLERLHLTPEHARAHDLVEQWMQAAGMRTWQDAAGNRWGRVEGATPGLPALVLGSHTDTVPDAGRYDGMLGVVLAIAVVSQVADLLADAPFAIEVVAFSDEEGTRFATPLLGSRAVAGLWDPVLLDVTDADGVSLWGALEAFGLDPERVGEAARLPAEIVGYLETHIEQGPELEAADRSLAVVSSIAGARRFAITVAGEARHAGGTPYPRRRDALAGASEIVVAIEAAARPTACLATVGRLTVEPGAVNVIAGRAELTLDLRAESDTERDAMYERLLDEMHAVCARRGLALDVRETHSAPSTPCAPWLQDAVADGVRASGDPDPTVMWSRAGHDGMAVAAVADVGMLFLRCHDGISHHRDEDVRAVDVARALEAFEAAVRSCADRVAGSQAR</sequence>
<evidence type="ECO:0000256" key="4">
    <source>
        <dbReference type="ARBA" id="ARBA00022723"/>
    </source>
</evidence>
<dbReference type="Pfam" id="PF07687">
    <property type="entry name" value="M20_dimer"/>
    <property type="match status" value="1"/>
</dbReference>